<dbReference type="EMBL" id="CAJVCH010411353">
    <property type="protein sequence ID" value="CAG7818102.1"/>
    <property type="molecule type" value="Genomic_DNA"/>
</dbReference>
<evidence type="ECO:0000313" key="1">
    <source>
        <dbReference type="EMBL" id="CAG7818102.1"/>
    </source>
</evidence>
<feature type="non-terminal residue" evidence="1">
    <location>
        <position position="1"/>
    </location>
</feature>
<dbReference type="Proteomes" id="UP000708208">
    <property type="component" value="Unassembled WGS sequence"/>
</dbReference>
<dbReference type="AlphaFoldDB" id="A0A8J2KRJ3"/>
<protein>
    <submittedName>
        <fullName evidence="1">Uncharacterized protein</fullName>
    </submittedName>
</protein>
<sequence length="42" mass="4734">EFYSFNYSPSHLLPTLGQCRTEGNYFQNLLAGPDLLINSSLL</sequence>
<keyword evidence="2" id="KW-1185">Reference proteome</keyword>
<name>A0A8J2KRJ3_9HEXA</name>
<comment type="caution">
    <text evidence="1">The sequence shown here is derived from an EMBL/GenBank/DDBJ whole genome shotgun (WGS) entry which is preliminary data.</text>
</comment>
<evidence type="ECO:0000313" key="2">
    <source>
        <dbReference type="Proteomes" id="UP000708208"/>
    </source>
</evidence>
<accession>A0A8J2KRJ3</accession>
<proteinExistence type="predicted"/>
<reference evidence="1" key="1">
    <citation type="submission" date="2021-06" db="EMBL/GenBank/DDBJ databases">
        <authorList>
            <person name="Hodson N. C."/>
            <person name="Mongue J. A."/>
            <person name="Jaron S. K."/>
        </authorList>
    </citation>
    <scope>NUCLEOTIDE SEQUENCE</scope>
</reference>
<gene>
    <name evidence="1" type="ORF">AFUS01_LOCUS28628</name>
</gene>
<organism evidence="1 2">
    <name type="scientific">Allacma fusca</name>
    <dbReference type="NCBI Taxonomy" id="39272"/>
    <lineage>
        <taxon>Eukaryota</taxon>
        <taxon>Metazoa</taxon>
        <taxon>Ecdysozoa</taxon>
        <taxon>Arthropoda</taxon>
        <taxon>Hexapoda</taxon>
        <taxon>Collembola</taxon>
        <taxon>Symphypleona</taxon>
        <taxon>Sminthuridae</taxon>
        <taxon>Allacma</taxon>
    </lineage>
</organism>